<feature type="domain" description="DUF1330" evidence="1">
    <location>
        <begin position="2"/>
        <end position="95"/>
    </location>
</feature>
<evidence type="ECO:0000313" key="2">
    <source>
        <dbReference type="EMBL" id="OON81447.1"/>
    </source>
</evidence>
<dbReference type="AlphaFoldDB" id="A0A1V4ADF9"/>
<dbReference type="InterPro" id="IPR010753">
    <property type="entry name" value="DUF1330"/>
</dbReference>
<evidence type="ECO:0000313" key="3">
    <source>
        <dbReference type="Proteomes" id="UP000190539"/>
    </source>
</evidence>
<dbReference type="Pfam" id="PF07045">
    <property type="entry name" value="DUF1330"/>
    <property type="match status" value="1"/>
</dbReference>
<dbReference type="EMBL" id="MVFC01000004">
    <property type="protein sequence ID" value="OON81447.1"/>
    <property type="molecule type" value="Genomic_DNA"/>
</dbReference>
<dbReference type="InterPro" id="IPR011008">
    <property type="entry name" value="Dimeric_a/b-barrel"/>
</dbReference>
<keyword evidence="3" id="KW-1185">Reference proteome</keyword>
<dbReference type="Proteomes" id="UP000190539">
    <property type="component" value="Unassembled WGS sequence"/>
</dbReference>
<reference evidence="2 3" key="1">
    <citation type="submission" date="2017-02" db="EMBL/GenBank/DDBJ databases">
        <title>Draft Genome Sequence of Streptomyces tsukubaensis F601, a Producer of the immunosuppressant tacrolimus FK506.</title>
        <authorList>
            <person name="Zong G."/>
            <person name="Zhong C."/>
            <person name="Fu J."/>
            <person name="Qin R."/>
            <person name="Cao G."/>
        </authorList>
    </citation>
    <scope>NUCLEOTIDE SEQUENCE [LARGE SCALE GENOMIC DNA]</scope>
    <source>
        <strain evidence="2 3">F601</strain>
    </source>
</reference>
<comment type="caution">
    <text evidence="2">The sequence shown here is derived from an EMBL/GenBank/DDBJ whole genome shotgun (WGS) entry which is preliminary data.</text>
</comment>
<dbReference type="STRING" id="83656.B1H18_09055"/>
<dbReference type="PANTHER" id="PTHR41521">
    <property type="match status" value="1"/>
</dbReference>
<dbReference type="SUPFAM" id="SSF54909">
    <property type="entry name" value="Dimeric alpha+beta barrel"/>
    <property type="match status" value="1"/>
</dbReference>
<dbReference type="PANTHER" id="PTHR41521:SF4">
    <property type="entry name" value="BLR0684 PROTEIN"/>
    <property type="match status" value="1"/>
</dbReference>
<gene>
    <name evidence="2" type="ORF">B1H18_09055</name>
</gene>
<dbReference type="Gene3D" id="3.30.70.100">
    <property type="match status" value="1"/>
</dbReference>
<organism evidence="2 3">
    <name type="scientific">Streptomyces tsukubensis</name>
    <dbReference type="NCBI Taxonomy" id="83656"/>
    <lineage>
        <taxon>Bacteria</taxon>
        <taxon>Bacillati</taxon>
        <taxon>Actinomycetota</taxon>
        <taxon>Actinomycetes</taxon>
        <taxon>Kitasatosporales</taxon>
        <taxon>Streptomycetaceae</taxon>
        <taxon>Streptomyces</taxon>
    </lineage>
</organism>
<protein>
    <recommendedName>
        <fullName evidence="1">DUF1330 domain-containing protein</fullName>
    </recommendedName>
</protein>
<sequence length="117" mass="12886">MTAYAIAHLRPGDPHDDIVTYMETIQATMEPFGGRFAVHGATHRTLEGNWPGAVVVVAFPDMGRAAAWYESDAYQEILPLRTRHMDGDVILVEGVPDGYDAQVTASATRSRMLARRV</sequence>
<dbReference type="OrthoDB" id="9806380at2"/>
<accession>A0A1V4ADF9</accession>
<name>A0A1V4ADF9_9ACTN</name>
<proteinExistence type="predicted"/>
<dbReference type="RefSeq" id="WP_077966475.1">
    <property type="nucleotide sequence ID" value="NZ_CP045178.1"/>
</dbReference>
<evidence type="ECO:0000259" key="1">
    <source>
        <dbReference type="Pfam" id="PF07045"/>
    </source>
</evidence>